<name>A0A6P4ICL6_DROKI</name>
<evidence type="ECO:0000313" key="3">
    <source>
        <dbReference type="RefSeq" id="XP_017020263.1"/>
    </source>
</evidence>
<evidence type="ECO:0000256" key="1">
    <source>
        <dbReference type="SAM" id="MobiDB-lite"/>
    </source>
</evidence>
<gene>
    <name evidence="3" type="primary">LOC108073230</name>
</gene>
<keyword evidence="2" id="KW-1185">Reference proteome</keyword>
<organism evidence="2 3">
    <name type="scientific">Drosophila kikkawai</name>
    <name type="common">Fruit fly</name>
    <dbReference type="NCBI Taxonomy" id="30033"/>
    <lineage>
        <taxon>Eukaryota</taxon>
        <taxon>Metazoa</taxon>
        <taxon>Ecdysozoa</taxon>
        <taxon>Arthropoda</taxon>
        <taxon>Hexapoda</taxon>
        <taxon>Insecta</taxon>
        <taxon>Pterygota</taxon>
        <taxon>Neoptera</taxon>
        <taxon>Endopterygota</taxon>
        <taxon>Diptera</taxon>
        <taxon>Brachycera</taxon>
        <taxon>Muscomorpha</taxon>
        <taxon>Ephydroidea</taxon>
        <taxon>Drosophilidae</taxon>
        <taxon>Drosophila</taxon>
        <taxon>Sophophora</taxon>
    </lineage>
</organism>
<dbReference type="AlphaFoldDB" id="A0A6P4ICL6"/>
<proteinExistence type="predicted"/>
<reference evidence="3" key="1">
    <citation type="submission" date="2025-08" db="UniProtKB">
        <authorList>
            <consortium name="RefSeq"/>
        </authorList>
    </citation>
    <scope>IDENTIFICATION</scope>
    <source>
        <strain evidence="3">14028-0561.14</strain>
        <tissue evidence="3">Whole fly</tissue>
    </source>
</reference>
<dbReference type="Proteomes" id="UP001652661">
    <property type="component" value="Chromosome 3R"/>
</dbReference>
<accession>A0A6P4ICL6</accession>
<feature type="compositionally biased region" description="Basic residues" evidence="1">
    <location>
        <begin position="1"/>
        <end position="14"/>
    </location>
</feature>
<protein>
    <submittedName>
        <fullName evidence="3">Uncharacterized protein</fullName>
    </submittedName>
</protein>
<evidence type="ECO:0000313" key="2">
    <source>
        <dbReference type="Proteomes" id="UP001652661"/>
    </source>
</evidence>
<dbReference type="RefSeq" id="XP_017020263.1">
    <property type="nucleotide sequence ID" value="XM_017164774.1"/>
</dbReference>
<sequence>MPRKEQRNRHHPKQRSLPAQPAPTAPSDRDHPESPPPLTPIQRRPHTAMDAQSAPPPPAATGQRSRPAAKPTSAGSPPPLASIRQPITVDDDGTPPLTAVDLPIQPATTISTTPPAIVLLESTPLVVSTGPLSSPRISPIPPLWLTLSP</sequence>
<dbReference type="GeneID" id="108073230"/>
<feature type="region of interest" description="Disordered" evidence="1">
    <location>
        <begin position="1"/>
        <end position="101"/>
    </location>
</feature>